<dbReference type="GO" id="GO:0000428">
    <property type="term" value="C:DNA-directed RNA polymerase complex"/>
    <property type="evidence" value="ECO:0007669"/>
    <property type="project" value="UniProtKB-KW"/>
</dbReference>
<dbReference type="InterPro" id="IPR022905">
    <property type="entry name" value="Rpo11-like"/>
</dbReference>
<dbReference type="HAMAP" id="MF_00261">
    <property type="entry name" value="RNApol_arch_Rpo11"/>
    <property type="match status" value="1"/>
</dbReference>
<dbReference type="AlphaFoldDB" id="A0AAV9IF62"/>
<dbReference type="EMBL" id="JANCYU010000036">
    <property type="protein sequence ID" value="KAK4526042.1"/>
    <property type="molecule type" value="Genomic_DNA"/>
</dbReference>
<dbReference type="PANTHER" id="PTHR13946:SF28">
    <property type="entry name" value="DNA-DIRECTED RNA POLYMERASES I AND III SUBUNIT RPAC2"/>
    <property type="match status" value="1"/>
</dbReference>
<name>A0AAV9IF62_9RHOD</name>
<comment type="similarity">
    <text evidence="5">Belongs to the archaeal Rpo11/eukaryotic RPB11/RPC19 RNA polymerase subunit family.</text>
</comment>
<keyword evidence="8" id="KW-1185">Reference proteome</keyword>
<evidence type="ECO:0000256" key="4">
    <source>
        <dbReference type="ARBA" id="ARBA00023242"/>
    </source>
</evidence>
<accession>A0AAV9IF62</accession>
<evidence type="ECO:0000313" key="7">
    <source>
        <dbReference type="EMBL" id="KAK4526042.1"/>
    </source>
</evidence>
<dbReference type="InterPro" id="IPR008193">
    <property type="entry name" value="RNA_pol_Rpb11_13-16kDa_CS"/>
</dbReference>
<evidence type="ECO:0000256" key="2">
    <source>
        <dbReference type="ARBA" id="ARBA00022478"/>
    </source>
</evidence>
<dbReference type="Pfam" id="PF13656">
    <property type="entry name" value="RNA_pol_L_2"/>
    <property type="match status" value="1"/>
</dbReference>
<evidence type="ECO:0000256" key="5">
    <source>
        <dbReference type="ARBA" id="ARBA00025751"/>
    </source>
</evidence>
<dbReference type="Proteomes" id="UP001300502">
    <property type="component" value="Unassembled WGS sequence"/>
</dbReference>
<sequence>MESSPKDGKVTINQVSKNVITVAIKGEDHTLGNVVRYLLLKNKQVEFAGYNIPHPSENVLHLRVQTKQDVDSKQVLVETLETLKIICNSLEEKYKEELARFMET</sequence>
<keyword evidence="2" id="KW-0240">DNA-directed RNA polymerase</keyword>
<dbReference type="PROSITE" id="PS01154">
    <property type="entry name" value="RNA_POL_L_13KD"/>
    <property type="match status" value="1"/>
</dbReference>
<dbReference type="CDD" id="cd07029">
    <property type="entry name" value="RNAP_I_III_AC19"/>
    <property type="match status" value="1"/>
</dbReference>
<proteinExistence type="inferred from homology"/>
<dbReference type="SUPFAM" id="SSF55257">
    <property type="entry name" value="RBP11-like subunits of RNA polymerase"/>
    <property type="match status" value="1"/>
</dbReference>
<dbReference type="PANTHER" id="PTHR13946">
    <property type="entry name" value="DNA-DIRECTED RNA POLYMERASE I,II,III"/>
    <property type="match status" value="1"/>
</dbReference>
<dbReference type="GO" id="GO:0006351">
    <property type="term" value="P:DNA-templated transcription"/>
    <property type="evidence" value="ECO:0007669"/>
    <property type="project" value="InterPro"/>
</dbReference>
<dbReference type="GO" id="GO:0046983">
    <property type="term" value="F:protein dimerization activity"/>
    <property type="evidence" value="ECO:0007669"/>
    <property type="project" value="InterPro"/>
</dbReference>
<keyword evidence="3" id="KW-0804">Transcription</keyword>
<keyword evidence="4" id="KW-0539">Nucleus</keyword>
<evidence type="ECO:0000259" key="6">
    <source>
        <dbReference type="Pfam" id="PF13656"/>
    </source>
</evidence>
<feature type="domain" description="DNA-directed RNA polymerase RBP11-like dimerisation" evidence="6">
    <location>
        <begin position="20"/>
        <end position="93"/>
    </location>
</feature>
<dbReference type="InterPro" id="IPR036603">
    <property type="entry name" value="RBP11-like"/>
</dbReference>
<evidence type="ECO:0000256" key="1">
    <source>
        <dbReference type="ARBA" id="ARBA00004123"/>
    </source>
</evidence>
<evidence type="ECO:0000313" key="8">
    <source>
        <dbReference type="Proteomes" id="UP001300502"/>
    </source>
</evidence>
<organism evidence="7 8">
    <name type="scientific">Galdieria yellowstonensis</name>
    <dbReference type="NCBI Taxonomy" id="3028027"/>
    <lineage>
        <taxon>Eukaryota</taxon>
        <taxon>Rhodophyta</taxon>
        <taxon>Bangiophyceae</taxon>
        <taxon>Galdieriales</taxon>
        <taxon>Galdieriaceae</taxon>
        <taxon>Galdieria</taxon>
    </lineage>
</organism>
<dbReference type="Gene3D" id="3.30.1360.10">
    <property type="entry name" value="RNA polymerase, RBP11-like subunit"/>
    <property type="match status" value="1"/>
</dbReference>
<dbReference type="GO" id="GO:0003677">
    <property type="term" value="F:DNA binding"/>
    <property type="evidence" value="ECO:0007669"/>
    <property type="project" value="InterPro"/>
</dbReference>
<dbReference type="GO" id="GO:0005634">
    <property type="term" value="C:nucleus"/>
    <property type="evidence" value="ECO:0007669"/>
    <property type="project" value="UniProtKB-SubCell"/>
</dbReference>
<comment type="caution">
    <text evidence="7">The sequence shown here is derived from an EMBL/GenBank/DDBJ whole genome shotgun (WGS) entry which is preliminary data.</text>
</comment>
<dbReference type="GO" id="GO:0003899">
    <property type="term" value="F:DNA-directed RNA polymerase activity"/>
    <property type="evidence" value="ECO:0007669"/>
    <property type="project" value="InterPro"/>
</dbReference>
<protein>
    <recommendedName>
        <fullName evidence="6">DNA-directed RNA polymerase RBP11-like dimerisation domain-containing protein</fullName>
    </recommendedName>
</protein>
<dbReference type="InterPro" id="IPR009025">
    <property type="entry name" value="RBP11-like_dimer"/>
</dbReference>
<evidence type="ECO:0000256" key="3">
    <source>
        <dbReference type="ARBA" id="ARBA00023163"/>
    </source>
</evidence>
<comment type="subcellular location">
    <subcellularLocation>
        <location evidence="1">Nucleus</location>
    </subcellularLocation>
</comment>
<dbReference type="InterPro" id="IPR033898">
    <property type="entry name" value="RNAP_AC19"/>
</dbReference>
<reference evidence="7 8" key="1">
    <citation type="submission" date="2022-07" db="EMBL/GenBank/DDBJ databases">
        <title>Genome-wide signatures of adaptation to extreme environments.</title>
        <authorList>
            <person name="Cho C.H."/>
            <person name="Yoon H.S."/>
        </authorList>
    </citation>
    <scope>NUCLEOTIDE SEQUENCE [LARGE SCALE GENOMIC DNA]</scope>
    <source>
        <strain evidence="7 8">108.79 E11</strain>
    </source>
</reference>
<gene>
    <name evidence="7" type="ORF">GAYE_SCF19G3953</name>
</gene>